<protein>
    <submittedName>
        <fullName evidence="2">Uncharacterized protein</fullName>
    </submittedName>
</protein>
<reference evidence="2" key="1">
    <citation type="submission" date="2015-10" db="EMBL/GenBank/DDBJ databases">
        <authorList>
            <person name="Gilbert D.G."/>
        </authorList>
    </citation>
    <scope>NUCLEOTIDE SEQUENCE</scope>
    <source>
        <strain evidence="2">Phyl III-seqv23</strain>
    </source>
</reference>
<feature type="compositionally biased region" description="Basic and acidic residues" evidence="1">
    <location>
        <begin position="119"/>
        <end position="135"/>
    </location>
</feature>
<feature type="region of interest" description="Disordered" evidence="1">
    <location>
        <begin position="217"/>
        <end position="293"/>
    </location>
</feature>
<sequence>MACTQALAGAALLIHRYVRYRPAIGSGARTTRQADSKTGRPAVGQAAPPIPSRHASAAEQIVDDRIVRAHAAAALKEGAEDIAQGQHGQQGHRRQGHARHRRALGKPLVRIGQTLQQQQDRRARDHRRERDERQGIEVQAPQRFAVGAGAGHDMQQDLAAGDGGARQRRQDHQRVMRRPRTEAQIERQAHARSDEAPALQQAQWTWQVVQDDLVDKGIQQDGTHAEKTRRVESDRKRGRHGRSDSCHEWRIGRLLQHDIQGAGHVHAEQHQDSGDAKRPQAESNSLLAAQNAA</sequence>
<feature type="compositionally biased region" description="Polar residues" evidence="1">
    <location>
        <begin position="281"/>
        <end position="293"/>
    </location>
</feature>
<feature type="region of interest" description="Disordered" evidence="1">
    <location>
        <begin position="27"/>
        <end position="55"/>
    </location>
</feature>
<accession>A0A0S4TSY7</accession>
<name>A0A0S4TSY7_RALSL</name>
<feature type="compositionally biased region" description="Basic and acidic residues" evidence="1">
    <location>
        <begin position="223"/>
        <end position="251"/>
    </location>
</feature>
<feature type="compositionally biased region" description="Basic residues" evidence="1">
    <location>
        <begin position="90"/>
        <end position="104"/>
    </location>
</feature>
<evidence type="ECO:0000313" key="2">
    <source>
        <dbReference type="EMBL" id="CUV12849.1"/>
    </source>
</evidence>
<feature type="compositionally biased region" description="Basic and acidic residues" evidence="1">
    <location>
        <begin position="265"/>
        <end position="280"/>
    </location>
</feature>
<evidence type="ECO:0000256" key="1">
    <source>
        <dbReference type="SAM" id="MobiDB-lite"/>
    </source>
</evidence>
<organism evidence="2">
    <name type="scientific">Ralstonia solanacearum</name>
    <name type="common">Pseudomonas solanacearum</name>
    <dbReference type="NCBI Taxonomy" id="305"/>
    <lineage>
        <taxon>Bacteria</taxon>
        <taxon>Pseudomonadati</taxon>
        <taxon>Pseudomonadota</taxon>
        <taxon>Betaproteobacteria</taxon>
        <taxon>Burkholderiales</taxon>
        <taxon>Burkholderiaceae</taxon>
        <taxon>Ralstonia</taxon>
        <taxon>Ralstonia solanacearum species complex</taxon>
    </lineage>
</organism>
<dbReference type="EMBL" id="LN899819">
    <property type="protein sequence ID" value="CUV12849.1"/>
    <property type="molecule type" value="Genomic_DNA"/>
</dbReference>
<feature type="region of interest" description="Disordered" evidence="1">
    <location>
        <begin position="82"/>
        <end position="138"/>
    </location>
</feature>
<proteinExistence type="predicted"/>
<gene>
    <name evidence="2" type="ORF">RUN39_v1_440028</name>
</gene>
<feature type="region of interest" description="Disordered" evidence="1">
    <location>
        <begin position="150"/>
        <end position="198"/>
    </location>
</feature>
<feature type="compositionally biased region" description="Basic and acidic residues" evidence="1">
    <location>
        <begin position="168"/>
        <end position="195"/>
    </location>
</feature>
<dbReference type="AlphaFoldDB" id="A0A0S4TSY7"/>